<reference evidence="2 3" key="1">
    <citation type="journal article" date="2015" name="Genome Biol. Evol.">
        <title>Comparative Genomics of a Bacterivorous Green Alga Reveals Evolutionary Causalities and Consequences of Phago-Mixotrophic Mode of Nutrition.</title>
        <authorList>
            <person name="Burns J.A."/>
            <person name="Paasch A."/>
            <person name="Narechania A."/>
            <person name="Kim E."/>
        </authorList>
    </citation>
    <scope>NUCLEOTIDE SEQUENCE [LARGE SCALE GENOMIC DNA]</scope>
    <source>
        <strain evidence="2 3">PLY_AMNH</strain>
    </source>
</reference>
<dbReference type="AlphaFoldDB" id="A0AAE0EZ96"/>
<name>A0AAE0EZ96_9CHLO</name>
<feature type="region of interest" description="Disordered" evidence="1">
    <location>
        <begin position="281"/>
        <end position="316"/>
    </location>
</feature>
<protein>
    <submittedName>
        <fullName evidence="2">Uncharacterized protein</fullName>
    </submittedName>
</protein>
<gene>
    <name evidence="2" type="ORF">CYMTET_44211</name>
</gene>
<dbReference type="InterPro" id="IPR019538">
    <property type="entry name" value="PSMD5"/>
</dbReference>
<organism evidence="2 3">
    <name type="scientific">Cymbomonas tetramitiformis</name>
    <dbReference type="NCBI Taxonomy" id="36881"/>
    <lineage>
        <taxon>Eukaryota</taxon>
        <taxon>Viridiplantae</taxon>
        <taxon>Chlorophyta</taxon>
        <taxon>Pyramimonadophyceae</taxon>
        <taxon>Pyramimonadales</taxon>
        <taxon>Pyramimonadaceae</taxon>
        <taxon>Cymbomonas</taxon>
    </lineage>
</organism>
<keyword evidence="3" id="KW-1185">Reference proteome</keyword>
<evidence type="ECO:0000313" key="3">
    <source>
        <dbReference type="Proteomes" id="UP001190700"/>
    </source>
</evidence>
<comment type="caution">
    <text evidence="2">The sequence shown here is derived from an EMBL/GenBank/DDBJ whole genome shotgun (WGS) entry which is preliminary data.</text>
</comment>
<dbReference type="PANTHER" id="PTHR13554:SF10">
    <property type="entry name" value="26S PROTEASOME NON-ATPASE REGULATORY SUBUNIT 5"/>
    <property type="match status" value="1"/>
</dbReference>
<dbReference type="Gene3D" id="1.25.10.10">
    <property type="entry name" value="Leucine-rich Repeat Variant"/>
    <property type="match status" value="1"/>
</dbReference>
<evidence type="ECO:0000256" key="1">
    <source>
        <dbReference type="SAM" id="MobiDB-lite"/>
    </source>
</evidence>
<dbReference type="SUPFAM" id="SSF48371">
    <property type="entry name" value="ARM repeat"/>
    <property type="match status" value="1"/>
</dbReference>
<dbReference type="InterPro" id="IPR016024">
    <property type="entry name" value="ARM-type_fold"/>
</dbReference>
<dbReference type="Pfam" id="PF10508">
    <property type="entry name" value="Proteasom_PSMB"/>
    <property type="match status" value="1"/>
</dbReference>
<dbReference type="Proteomes" id="UP001190700">
    <property type="component" value="Unassembled WGS sequence"/>
</dbReference>
<dbReference type="GO" id="GO:0005829">
    <property type="term" value="C:cytosol"/>
    <property type="evidence" value="ECO:0007669"/>
    <property type="project" value="TreeGrafter"/>
</dbReference>
<sequence length="316" mass="32998">MALSVNQSMHNASELLATLESLASTFGPPSTDAVQDLLQEYPISSIFNFVAQCEPCGKEEGIALAGILKIFQSPCAATLLREVLPFAKNGLTTESHHVRQLTCKQFGAFLQTPGGIAAICGQDPLIMPTLANLLDDEDTSVASAASSVLRLLAEQEEGMELLLGDSPMATTLRNLANSAHSVTQLRVFSLAGSIAGLSPTAAAKVEQAGIFDVLIAQLEDPQDLLACMAGLEVLAELSESGSAVGGISTLPAMLRCTARLADASILAMLRCKALQTSSTSAILPQSHPPSCVQTSRTELGERGSSASIKMSSTLRV</sequence>
<dbReference type="InterPro" id="IPR011989">
    <property type="entry name" value="ARM-like"/>
</dbReference>
<evidence type="ECO:0000313" key="2">
    <source>
        <dbReference type="EMBL" id="KAK3246246.1"/>
    </source>
</evidence>
<feature type="compositionally biased region" description="Polar residues" evidence="1">
    <location>
        <begin position="304"/>
        <end position="316"/>
    </location>
</feature>
<dbReference type="PANTHER" id="PTHR13554">
    <property type="entry name" value="26S PROTEASOME NON-ATPASE REGULATORY SUBUNIT 5-RELATED"/>
    <property type="match status" value="1"/>
</dbReference>
<proteinExistence type="predicted"/>
<dbReference type="GO" id="GO:0043248">
    <property type="term" value="P:proteasome assembly"/>
    <property type="evidence" value="ECO:0007669"/>
    <property type="project" value="InterPro"/>
</dbReference>
<accession>A0AAE0EZ96</accession>
<dbReference type="EMBL" id="LGRX02030023">
    <property type="protein sequence ID" value="KAK3246246.1"/>
    <property type="molecule type" value="Genomic_DNA"/>
</dbReference>